<dbReference type="PANTHER" id="PTHR12945:SF0">
    <property type="entry name" value="TRNA (ADENINE(58)-N(1))-METHYLTRANSFERASE NON-CATALYTIC SUBUNIT TRM6"/>
    <property type="match status" value="1"/>
</dbReference>
<dbReference type="GO" id="GO:0030488">
    <property type="term" value="P:tRNA methylation"/>
    <property type="evidence" value="ECO:0007669"/>
    <property type="project" value="InterPro"/>
</dbReference>
<dbReference type="GO" id="GO:0005634">
    <property type="term" value="C:nucleus"/>
    <property type="evidence" value="ECO:0007669"/>
    <property type="project" value="UniProtKB-SubCell"/>
</dbReference>
<gene>
    <name evidence="8" type="ORF">TD95_001640</name>
</gene>
<sequence length="598" mass="66306">MGTVVQPNQWIALRLPSGSLRVMQAAPHTTISLGKYGSFPSNLIIYRPFHLTYEVQEKRDNEDFCRLRLVPATELQADILAEENNPEAAADASAADLDPNAIRIGGGEELSLVDAESGEEVMRSNMEILDDSAAQTLTMEEIEQLKKDGKEAGRDLIKKLMLSHMAIDKKTQFSLEKYKLLKTKKYIRRFTVLPLDTPMLAQFLLEEKRDAGKILELRQEMLALLGCWADVHYTTEDDEDEEEDEKEEQEPQGNKIISDKIGGGRYLVVDDTGGLLVATMAERMGILNPLSPEEILKKALDDETKPDVPASPAVAEATEAAEATDAPDAMDVDAKPEHYHKDDLEVPFAGSNTITLVHANAQPNLSVLRFYDYDMSNPNPPYSTQPLYSRLLSINWLQLLYPEKDHVYTDVPPVMTDAELAAIKANRRGTYHRKRRRWARTKYIVDSTRAGGFAGLVVATTMDPVSVLRHTLPLLAPGAPVAVYSPTIEPLSALADCFSVPRRGAWVASPPAEAAGKTPAELERWAGSEEFPINPSLLVGQSVQSSRARHWQVLPGRTHPLMTSRGGAEGYIFTGWRAVPVQGQIAARGLFKRRKTEM</sequence>
<evidence type="ECO:0000256" key="4">
    <source>
        <dbReference type="ARBA" id="ARBA00022694"/>
    </source>
</evidence>
<protein>
    <recommendedName>
        <fullName evidence="3">tRNA (adenine(58)-N(1))-methyltransferase non-catalytic subunit TRM6</fullName>
    </recommendedName>
    <alternativeName>
        <fullName evidence="6">tRNA(m1A58)-methyltransferase subunit TRM6</fullName>
    </alternativeName>
</protein>
<evidence type="ECO:0000256" key="3">
    <source>
        <dbReference type="ARBA" id="ARBA00021704"/>
    </source>
</evidence>
<evidence type="ECO:0000256" key="6">
    <source>
        <dbReference type="ARBA" id="ARBA00032319"/>
    </source>
</evidence>
<reference evidence="8 9" key="1">
    <citation type="submission" date="2015-03" db="EMBL/GenBank/DDBJ databases">
        <authorList>
            <person name="Radwan O."/>
            <person name="Al-Naeli F.A."/>
            <person name="Rendon G.A."/>
            <person name="Fields C."/>
        </authorList>
    </citation>
    <scope>NUCLEOTIDE SEQUENCE [LARGE SCALE GENOMIC DNA]</scope>
    <source>
        <strain evidence="8">CR-DP1</strain>
    </source>
</reference>
<accession>A0A0F4Z7Z0</accession>
<feature type="compositionally biased region" description="Low complexity" evidence="7">
    <location>
        <begin position="308"/>
        <end position="329"/>
    </location>
</feature>
<feature type="region of interest" description="Disordered" evidence="7">
    <location>
        <begin position="235"/>
        <end position="258"/>
    </location>
</feature>
<comment type="caution">
    <text evidence="8">The sequence shown here is derived from an EMBL/GenBank/DDBJ whole genome shotgun (WGS) entry which is preliminary data.</text>
</comment>
<evidence type="ECO:0000256" key="2">
    <source>
        <dbReference type="ARBA" id="ARBA00008320"/>
    </source>
</evidence>
<name>A0A0F4Z7Z0_9PEZI</name>
<keyword evidence="9" id="KW-1185">Reference proteome</keyword>
<dbReference type="PANTHER" id="PTHR12945">
    <property type="entry name" value="TRANSLATION INITIATION FACTOR EIF3-RELATED"/>
    <property type="match status" value="1"/>
</dbReference>
<evidence type="ECO:0000313" key="8">
    <source>
        <dbReference type="EMBL" id="KKA26654.1"/>
    </source>
</evidence>
<keyword evidence="5" id="KW-0539">Nucleus</keyword>
<dbReference type="EMBL" id="LAEV01002045">
    <property type="protein sequence ID" value="KKA26654.1"/>
    <property type="molecule type" value="Genomic_DNA"/>
</dbReference>
<dbReference type="GO" id="GO:0031515">
    <property type="term" value="C:tRNA (m1A) methyltransferase complex"/>
    <property type="evidence" value="ECO:0007669"/>
    <property type="project" value="InterPro"/>
</dbReference>
<comment type="subcellular location">
    <subcellularLocation>
        <location evidence="1">Nucleus</location>
    </subcellularLocation>
</comment>
<proteinExistence type="inferred from homology"/>
<evidence type="ECO:0000313" key="9">
    <source>
        <dbReference type="Proteomes" id="UP000033483"/>
    </source>
</evidence>
<evidence type="ECO:0000256" key="1">
    <source>
        <dbReference type="ARBA" id="ARBA00004123"/>
    </source>
</evidence>
<evidence type="ECO:0000256" key="7">
    <source>
        <dbReference type="SAM" id="MobiDB-lite"/>
    </source>
</evidence>
<comment type="similarity">
    <text evidence="2">Belongs to the TRM6/GCD10 family.</text>
</comment>
<dbReference type="InterPro" id="IPR017423">
    <property type="entry name" value="TRM6"/>
</dbReference>
<feature type="compositionally biased region" description="Acidic residues" evidence="7">
    <location>
        <begin position="236"/>
        <end position="250"/>
    </location>
</feature>
<dbReference type="AlphaFoldDB" id="A0A0F4Z7Z0"/>
<organism evidence="8 9">
    <name type="scientific">Thielaviopsis punctulata</name>
    <dbReference type="NCBI Taxonomy" id="72032"/>
    <lineage>
        <taxon>Eukaryota</taxon>
        <taxon>Fungi</taxon>
        <taxon>Dikarya</taxon>
        <taxon>Ascomycota</taxon>
        <taxon>Pezizomycotina</taxon>
        <taxon>Sordariomycetes</taxon>
        <taxon>Hypocreomycetidae</taxon>
        <taxon>Microascales</taxon>
        <taxon>Ceratocystidaceae</taxon>
        <taxon>Thielaviopsis</taxon>
    </lineage>
</organism>
<keyword evidence="4" id="KW-0819">tRNA processing</keyword>
<evidence type="ECO:0000256" key="5">
    <source>
        <dbReference type="ARBA" id="ARBA00023242"/>
    </source>
</evidence>
<dbReference type="Pfam" id="PF04189">
    <property type="entry name" value="Gcd10p"/>
    <property type="match status" value="1"/>
</dbReference>
<dbReference type="Proteomes" id="UP000033483">
    <property type="component" value="Unassembled WGS sequence"/>
</dbReference>
<dbReference type="OrthoDB" id="10254665at2759"/>
<feature type="region of interest" description="Disordered" evidence="7">
    <location>
        <begin position="303"/>
        <end position="333"/>
    </location>
</feature>